<feature type="transmembrane region" description="Helical" evidence="1">
    <location>
        <begin position="12"/>
        <end position="34"/>
    </location>
</feature>
<proteinExistence type="predicted"/>
<accession>A0ABW0ED10</accession>
<dbReference type="EMBL" id="JBHSKT010000006">
    <property type="protein sequence ID" value="MFC5271143.1"/>
    <property type="molecule type" value="Genomic_DNA"/>
</dbReference>
<name>A0ABW0ED10_9BACT</name>
<reference evidence="3" key="1">
    <citation type="journal article" date="2019" name="Int. J. Syst. Evol. Microbiol.">
        <title>The Global Catalogue of Microorganisms (GCM) 10K type strain sequencing project: providing services to taxonomists for standard genome sequencing and annotation.</title>
        <authorList>
            <consortium name="The Broad Institute Genomics Platform"/>
            <consortium name="The Broad Institute Genome Sequencing Center for Infectious Disease"/>
            <person name="Wu L."/>
            <person name="Ma J."/>
        </authorList>
    </citation>
    <scope>NUCLEOTIDE SEQUENCE [LARGE SCALE GENOMIC DNA]</scope>
    <source>
        <strain evidence="3">KACC 12602</strain>
    </source>
</reference>
<keyword evidence="3" id="KW-1185">Reference proteome</keyword>
<gene>
    <name evidence="2" type="ORF">ACFPIB_11015</name>
</gene>
<keyword evidence="1" id="KW-0812">Transmembrane</keyword>
<dbReference type="Proteomes" id="UP001596161">
    <property type="component" value="Unassembled WGS sequence"/>
</dbReference>
<evidence type="ECO:0000313" key="2">
    <source>
        <dbReference type="EMBL" id="MFC5271143.1"/>
    </source>
</evidence>
<keyword evidence="1" id="KW-0472">Membrane</keyword>
<feature type="transmembrane region" description="Helical" evidence="1">
    <location>
        <begin position="120"/>
        <end position="142"/>
    </location>
</feature>
<evidence type="ECO:0008006" key="4">
    <source>
        <dbReference type="Google" id="ProtNLM"/>
    </source>
</evidence>
<sequence>MFETVAKYLSVFLLSMVKFFGGPLTGAALGLNFWQTFGLTVGGMMTSVTLFSIIGTAVSKYYARERIRKKKPIFNKKSRRIVKVWQKFGMGGIAFLTPVLLSPIIGTIIATVLGAKRGQILLHMLWSAVLWGTVFTFALLHLRHMDLPFIGK</sequence>
<feature type="transmembrane region" description="Helical" evidence="1">
    <location>
        <begin position="40"/>
        <end position="63"/>
    </location>
</feature>
<evidence type="ECO:0000256" key="1">
    <source>
        <dbReference type="SAM" id="Phobius"/>
    </source>
</evidence>
<protein>
    <recommendedName>
        <fullName evidence="4">Small multi-drug export protein</fullName>
    </recommendedName>
</protein>
<keyword evidence="1" id="KW-1133">Transmembrane helix</keyword>
<organism evidence="2 3">
    <name type="scientific">Adhaeribacter terreus</name>
    <dbReference type="NCBI Taxonomy" id="529703"/>
    <lineage>
        <taxon>Bacteria</taxon>
        <taxon>Pseudomonadati</taxon>
        <taxon>Bacteroidota</taxon>
        <taxon>Cytophagia</taxon>
        <taxon>Cytophagales</taxon>
        <taxon>Hymenobacteraceae</taxon>
        <taxon>Adhaeribacter</taxon>
    </lineage>
</organism>
<evidence type="ECO:0000313" key="3">
    <source>
        <dbReference type="Proteomes" id="UP001596161"/>
    </source>
</evidence>
<feature type="transmembrane region" description="Helical" evidence="1">
    <location>
        <begin position="84"/>
        <end position="114"/>
    </location>
</feature>
<comment type="caution">
    <text evidence="2">The sequence shown here is derived from an EMBL/GenBank/DDBJ whole genome shotgun (WGS) entry which is preliminary data.</text>
</comment>